<evidence type="ECO:0000259" key="2">
    <source>
        <dbReference type="PROSITE" id="PS50234"/>
    </source>
</evidence>
<accession>A0AAN5D1K0</accession>
<name>A0AAN5D1K0_9BILA</name>
<dbReference type="Gene3D" id="3.40.50.410">
    <property type="entry name" value="von Willebrand factor, type A domain"/>
    <property type="match status" value="8"/>
</dbReference>
<feature type="domain" description="VWFA" evidence="2">
    <location>
        <begin position="575"/>
        <end position="750"/>
    </location>
</feature>
<evidence type="ECO:0000313" key="3">
    <source>
        <dbReference type="EMBL" id="GMR54467.1"/>
    </source>
</evidence>
<dbReference type="CDD" id="cd00198">
    <property type="entry name" value="vWFA"/>
    <property type="match status" value="6"/>
</dbReference>
<gene>
    <name evidence="3" type="ORF">PMAYCL1PPCAC_24662</name>
</gene>
<dbReference type="PROSITE" id="PS50234">
    <property type="entry name" value="VWFA"/>
    <property type="match status" value="8"/>
</dbReference>
<comment type="caution">
    <text evidence="3">The sequence shown here is derived from an EMBL/GenBank/DDBJ whole genome shotgun (WGS) entry which is preliminary data.</text>
</comment>
<reference evidence="4" key="1">
    <citation type="submission" date="2022-10" db="EMBL/GenBank/DDBJ databases">
        <title>Genome assembly of Pristionchus species.</title>
        <authorList>
            <person name="Yoshida K."/>
            <person name="Sommer R.J."/>
        </authorList>
    </citation>
    <scope>NUCLEOTIDE SEQUENCE [LARGE SCALE GENOMIC DNA]</scope>
    <source>
        <strain evidence="4">RS5460</strain>
    </source>
</reference>
<dbReference type="PANTHER" id="PTHR24020">
    <property type="entry name" value="COLLAGEN ALPHA"/>
    <property type="match status" value="1"/>
</dbReference>
<keyword evidence="1" id="KW-0732">Signal</keyword>
<organism evidence="3 4">
    <name type="scientific">Pristionchus mayeri</name>
    <dbReference type="NCBI Taxonomy" id="1317129"/>
    <lineage>
        <taxon>Eukaryota</taxon>
        <taxon>Metazoa</taxon>
        <taxon>Ecdysozoa</taxon>
        <taxon>Nematoda</taxon>
        <taxon>Chromadorea</taxon>
        <taxon>Rhabditida</taxon>
        <taxon>Rhabditina</taxon>
        <taxon>Diplogasteromorpha</taxon>
        <taxon>Diplogasteroidea</taxon>
        <taxon>Neodiplogasteridae</taxon>
        <taxon>Pristionchus</taxon>
    </lineage>
</organism>
<dbReference type="SMART" id="SM00327">
    <property type="entry name" value="VWA"/>
    <property type="match status" value="8"/>
</dbReference>
<evidence type="ECO:0000313" key="4">
    <source>
        <dbReference type="Proteomes" id="UP001328107"/>
    </source>
</evidence>
<feature type="domain" description="VWFA" evidence="2">
    <location>
        <begin position="1614"/>
        <end position="1820"/>
    </location>
</feature>
<dbReference type="CDD" id="cd01450">
    <property type="entry name" value="vWFA_subfamily_ECM"/>
    <property type="match status" value="1"/>
</dbReference>
<proteinExistence type="predicted"/>
<dbReference type="InterPro" id="IPR036465">
    <property type="entry name" value="vWFA_dom_sf"/>
</dbReference>
<sequence length="2083" mass="228239">VPSLGDQEMREALISLVLLTALGLHEAAAEAQNELDVVFVVDISNGNRDAFISQLLRARETVRFISQLPNCTARYGLVAFHRTAVNIIGLESDVASNVDKYSEVLLTLRPRQNARANLTVGLKTALSAFANSSSLDDERRKVVFLLHDGENEDNIDEVLEILNEARHSTITVMVIASSQSTHNNSLLGLVDGEKARLYKKGADRLPFDKTIRKIASAGIRRFTSIRRRRPSLISSRVFASNTLSLEKTGNCSREIDVIIVLDTSGSIYHYFEEQRSLAEDLTRRLGDPRGLRIGLVRFSARPSVAVPLDAPLSKEEVLERVHLTSFTGGATRISLAMEAAMDELRRAGRHGVQQYLVLLSDGHGQETWREASRVGERVAASHIVAYAASTSTDHNIDELALYVPERERIYTRARLPSFVADVVGPIVACLQKPNGVTEVEKTSTTISRTFPTAPLAPQGVTPTAPKEILVVATPKTKEKDDVDEDDFSIDGSGETATTTMASPTPSVVPSDLVAVSAIDDFQQALQSEREKTVARSTTVSPRQIIPSTFILPENKTTPGAVSGHTPLTHASAGCDVILVIDRSQSVESDFLREKEASLNVVDSTKETAGRSAVGSVRFGVISFAANATVDRPLSIGAGPEVSETIRGIAHTGGSTSVVQAMRAALTEALKRRVDSSLLILLISDGHSKDHWTEITKIAGRIHAEQKVQVIALTASDHYSKEELMAWAKLDSNIFTAHSQSAWLNRVKQELLTCSAGSLEVDQILREASTATSRSHNEVDNRLPTTFRPQPRPSTLLSLFEQADRQLHNTATQPLSPTTVIPFRTDHGKASTVSHEFVHVAIAALEDAPHVTTIASPAATAAPAAPAAVAAHGTPLAAGDCVVDVIFVMDVSQSVEDAFKRQREFATQLIDKLPEEIFTSGKARVGIVAFNFAATVEASLGKHATKSAILSALKAVPERGGSTSVARGMNLAIDQFIAARRPTSRSLAVLMSDGQSQDHWDAVVAASKRLRAENVTTFAVTASKEYAFRELEMYAGEKWHVYIDARIHVFLKDAADAIQSTCSTTLRPLDHLTTEEVAVVRTTSKPVLATTPRPKLPNRECEEDKIDVLLMIDSSSGREETLERLRKFAGAFVERLSEQEFENRIYVGLIRFTTHTQILSPLGSIPTRSDILYDIARVEADDKKKRPSFVAAIDAAIREFRTHGRRETRRVLIFASEGPTNDTFGDIKHRADALRRANITVWAGADAMSKVFFGEEALLELAGSNGRLHENADEFGEAIARSLACNGHILEPLLATTTTALPSRPRTKEIDVIEKRDFVSSKNEAIFGSIDSKIVAVPKNCRKMDLMIILDASTSREDVFEHQRELALSLVERLPISKEDDSVHLGLRSFTSTSELRQQLGPASSKAGIRKVIESVRYVGGSTRTAQAVELSLQDVARGKRDDAVQVIVLMNDGRSQDTWDEVLRTSKHFSESKTERFVVALGSELDPRELLLYAPRERLYRDSETERLLKDVVALLGDEGCFASPVIPTHKESLVEWILAQAGREAFSVTPRPERSSSTLSATISVEGPADEVIATTSTVPLAQRVNVTVAPLVPRSTKSIAHFSTDCDVPYLDFVFILDRSGNGSLPSVSNNRFLLLDVLGSLVPNPNIRVSLVSFADEAKTETYFTNTMHKDEIFKAVERIQPAGEERANYAKATEHALRVLHEGGRADAKAAFVFFGDGNGSESGPAVIRATQRLHNTPALVVLAVDSSKETNTLALSRFTTGGKENVFNFDRNSQFIARIEQLARADQDCELHQRIFTASPFATDHGHLSRLFMDLANDLPNLDKVTPRPTTSTTEFFRTTRSLPTTESSDVDDLGLPSKFDIFSSTTPRTKPTTTIPFRPGCILDVMFIMDASGSVGQTFDKEKELAKNILRRFRIGPKNAKVSIVKFASENKVRVIHSFAANQTERDVFASFDSVAHSSGTTALHAALSTAAAEFAEHSRRDVATQVALIFSDGYGERELVREAEALREEAQYVYAVAIEHKHPINYKELVSITGEEERVFTDSNIEELEKLVVQHSRGCKEISEIETEPAEPLRLL</sequence>
<feature type="domain" description="VWFA" evidence="2">
    <location>
        <begin position="1890"/>
        <end position="2063"/>
    </location>
</feature>
<dbReference type="Proteomes" id="UP001328107">
    <property type="component" value="Unassembled WGS sequence"/>
</dbReference>
<dbReference type="InterPro" id="IPR050525">
    <property type="entry name" value="ECM_Assembly_Org"/>
</dbReference>
<dbReference type="Pfam" id="PF00092">
    <property type="entry name" value="VWA"/>
    <property type="match status" value="8"/>
</dbReference>
<feature type="chain" id="PRO_5042987536" description="VWFA domain-containing protein" evidence="1">
    <location>
        <begin position="32"/>
        <end position="2083"/>
    </location>
</feature>
<feature type="signal peptide" evidence="1">
    <location>
        <begin position="1"/>
        <end position="31"/>
    </location>
</feature>
<feature type="non-terminal residue" evidence="3">
    <location>
        <position position="1"/>
    </location>
</feature>
<feature type="domain" description="VWFA" evidence="2">
    <location>
        <begin position="36"/>
        <end position="214"/>
    </location>
</feature>
<dbReference type="PANTHER" id="PTHR24020:SF84">
    <property type="entry name" value="VWFA DOMAIN-CONTAINING PROTEIN"/>
    <property type="match status" value="1"/>
</dbReference>
<evidence type="ECO:0000256" key="1">
    <source>
        <dbReference type="SAM" id="SignalP"/>
    </source>
</evidence>
<feature type="domain" description="VWFA" evidence="2">
    <location>
        <begin position="1344"/>
        <end position="1516"/>
    </location>
</feature>
<feature type="domain" description="VWFA" evidence="2">
    <location>
        <begin position="256"/>
        <end position="426"/>
    </location>
</feature>
<dbReference type="EMBL" id="BTRK01000005">
    <property type="protein sequence ID" value="GMR54467.1"/>
    <property type="molecule type" value="Genomic_DNA"/>
</dbReference>
<feature type="domain" description="VWFA" evidence="2">
    <location>
        <begin position="883"/>
        <end position="1057"/>
    </location>
</feature>
<keyword evidence="4" id="KW-1185">Reference proteome</keyword>
<protein>
    <recommendedName>
        <fullName evidence="2">VWFA domain-containing protein</fullName>
    </recommendedName>
</protein>
<feature type="domain" description="VWFA" evidence="2">
    <location>
        <begin position="1106"/>
        <end position="1292"/>
    </location>
</feature>
<dbReference type="SUPFAM" id="SSF53300">
    <property type="entry name" value="vWA-like"/>
    <property type="match status" value="8"/>
</dbReference>
<dbReference type="InterPro" id="IPR002035">
    <property type="entry name" value="VWF_A"/>
</dbReference>